<dbReference type="Proteomes" id="UP000753961">
    <property type="component" value="Unassembled WGS sequence"/>
</dbReference>
<evidence type="ECO:0000313" key="2">
    <source>
        <dbReference type="EMBL" id="MBY5959700.1"/>
    </source>
</evidence>
<organism evidence="2 3">
    <name type="scientific">Membranihabitans marinus</name>
    <dbReference type="NCBI Taxonomy" id="1227546"/>
    <lineage>
        <taxon>Bacteria</taxon>
        <taxon>Pseudomonadati</taxon>
        <taxon>Bacteroidota</taxon>
        <taxon>Saprospiria</taxon>
        <taxon>Saprospirales</taxon>
        <taxon>Saprospiraceae</taxon>
        <taxon>Membranihabitans</taxon>
    </lineage>
</organism>
<accession>A0A953LA98</accession>
<reference evidence="2" key="1">
    <citation type="submission" date="2021-06" db="EMBL/GenBank/DDBJ databases">
        <title>44 bacteria genomes isolated from Dapeng, Shenzhen.</title>
        <authorList>
            <person name="Zheng W."/>
            <person name="Yu S."/>
            <person name="Huang Y."/>
        </authorList>
    </citation>
    <scope>NUCLEOTIDE SEQUENCE</scope>
    <source>
        <strain evidence="2">DP5N28-2</strain>
    </source>
</reference>
<evidence type="ECO:0000259" key="1">
    <source>
        <dbReference type="Pfam" id="PF18962"/>
    </source>
</evidence>
<sequence>MSHHFSILFLLIFFLFARKVLHAQQAVVTAGASLSHSTGSISYSVGLIPFKRYDTSSGSLTEGLFHIYRVKTFRAADGIKPSHVTIFPNPTPDWINIRMDNHSADPMTAVLSDIKGRTMTTIKLQDHHEGRLSLHKYKSGVYFLSIRKGSAPLETFKIIKL</sequence>
<keyword evidence="3" id="KW-1185">Reference proteome</keyword>
<protein>
    <submittedName>
        <fullName evidence="2">T9SS type A sorting domain-containing protein</fullName>
    </submittedName>
</protein>
<dbReference type="Pfam" id="PF18962">
    <property type="entry name" value="Por_Secre_tail"/>
    <property type="match status" value="1"/>
</dbReference>
<dbReference type="NCBIfam" id="TIGR04183">
    <property type="entry name" value="Por_Secre_tail"/>
    <property type="match status" value="1"/>
</dbReference>
<dbReference type="RefSeq" id="WP_222581238.1">
    <property type="nucleotide sequence ID" value="NZ_JAHVHU010000017.1"/>
</dbReference>
<proteinExistence type="predicted"/>
<dbReference type="AlphaFoldDB" id="A0A953LA98"/>
<dbReference type="EMBL" id="JAHVHU010000017">
    <property type="protein sequence ID" value="MBY5959700.1"/>
    <property type="molecule type" value="Genomic_DNA"/>
</dbReference>
<dbReference type="InterPro" id="IPR026444">
    <property type="entry name" value="Secre_tail"/>
</dbReference>
<evidence type="ECO:0000313" key="3">
    <source>
        <dbReference type="Proteomes" id="UP000753961"/>
    </source>
</evidence>
<comment type="caution">
    <text evidence="2">The sequence shown here is derived from an EMBL/GenBank/DDBJ whole genome shotgun (WGS) entry which is preliminary data.</text>
</comment>
<gene>
    <name evidence="2" type="ORF">KUV50_16215</name>
</gene>
<name>A0A953LA98_9BACT</name>
<feature type="domain" description="Secretion system C-terminal sorting" evidence="1">
    <location>
        <begin position="86"/>
        <end position="151"/>
    </location>
</feature>